<feature type="region of interest" description="Disordered" evidence="17">
    <location>
        <begin position="1860"/>
        <end position="1912"/>
    </location>
</feature>
<dbReference type="GO" id="GO:0003677">
    <property type="term" value="F:DNA binding"/>
    <property type="evidence" value="ECO:0007669"/>
    <property type="project" value="UniProtKB-KW"/>
</dbReference>
<evidence type="ECO:0000256" key="6">
    <source>
        <dbReference type="ARBA" id="ARBA00022723"/>
    </source>
</evidence>
<organism evidence="20 21">
    <name type="scientific">Rhodotorula toruloides</name>
    <name type="common">Yeast</name>
    <name type="synonym">Rhodosporidium toruloides</name>
    <dbReference type="NCBI Taxonomy" id="5286"/>
    <lineage>
        <taxon>Eukaryota</taxon>
        <taxon>Fungi</taxon>
        <taxon>Dikarya</taxon>
        <taxon>Basidiomycota</taxon>
        <taxon>Pucciniomycotina</taxon>
        <taxon>Microbotryomycetes</taxon>
        <taxon>Sporidiobolales</taxon>
        <taxon>Sporidiobolaceae</taxon>
        <taxon>Rhodotorula</taxon>
    </lineage>
</organism>
<feature type="compositionally biased region" description="Basic and acidic residues" evidence="17">
    <location>
        <begin position="1861"/>
        <end position="1871"/>
    </location>
</feature>
<keyword evidence="14" id="KW-0239">DNA-directed DNA polymerase</keyword>
<dbReference type="InterPro" id="IPR001969">
    <property type="entry name" value="Aspartic_peptidase_AS"/>
</dbReference>
<evidence type="ECO:0000256" key="15">
    <source>
        <dbReference type="ARBA" id="ARBA00023125"/>
    </source>
</evidence>
<evidence type="ECO:0000256" key="7">
    <source>
        <dbReference type="ARBA" id="ARBA00022750"/>
    </source>
</evidence>
<feature type="compositionally biased region" description="Polar residues" evidence="17">
    <location>
        <begin position="1052"/>
        <end position="1062"/>
    </location>
</feature>
<evidence type="ECO:0000256" key="12">
    <source>
        <dbReference type="ARBA" id="ARBA00022908"/>
    </source>
</evidence>
<dbReference type="Gene3D" id="3.10.10.10">
    <property type="entry name" value="HIV Type 1 Reverse Transcriptase, subunit A, domain 1"/>
    <property type="match status" value="1"/>
</dbReference>
<dbReference type="InterPro" id="IPR001584">
    <property type="entry name" value="Integrase_cat-core"/>
</dbReference>
<keyword evidence="6" id="KW-0479">Metal-binding</keyword>
<dbReference type="Pfam" id="PF17921">
    <property type="entry name" value="Integrase_H2C2"/>
    <property type="match status" value="1"/>
</dbReference>
<dbReference type="CDD" id="cd00303">
    <property type="entry name" value="retropepsin_like"/>
    <property type="match status" value="1"/>
</dbReference>
<evidence type="ECO:0000256" key="17">
    <source>
        <dbReference type="SAM" id="MobiDB-lite"/>
    </source>
</evidence>
<feature type="compositionally biased region" description="Basic and acidic residues" evidence="17">
    <location>
        <begin position="2000"/>
        <end position="2016"/>
    </location>
</feature>
<dbReference type="GO" id="GO:0004519">
    <property type="term" value="F:endonuclease activity"/>
    <property type="evidence" value="ECO:0007669"/>
    <property type="project" value="UniProtKB-KW"/>
</dbReference>
<dbReference type="Gene3D" id="3.30.420.10">
    <property type="entry name" value="Ribonuclease H-like superfamily/Ribonuclease H"/>
    <property type="match status" value="1"/>
</dbReference>
<dbReference type="InterPro" id="IPR041373">
    <property type="entry name" value="RT_RNaseH"/>
</dbReference>
<keyword evidence="8" id="KW-0255">Endonuclease</keyword>
<feature type="compositionally biased region" description="Basic residues" evidence="17">
    <location>
        <begin position="1301"/>
        <end position="1317"/>
    </location>
</feature>
<dbReference type="InterPro" id="IPR012337">
    <property type="entry name" value="RNaseH-like_sf"/>
</dbReference>
<dbReference type="GO" id="GO:0046872">
    <property type="term" value="F:metal ion binding"/>
    <property type="evidence" value="ECO:0007669"/>
    <property type="project" value="UniProtKB-KW"/>
</dbReference>
<dbReference type="InterPro" id="IPR056924">
    <property type="entry name" value="SH3_Tf2-1"/>
</dbReference>
<dbReference type="GO" id="GO:0003964">
    <property type="term" value="F:RNA-directed DNA polymerase activity"/>
    <property type="evidence" value="ECO:0007669"/>
    <property type="project" value="UniProtKB-KW"/>
</dbReference>
<dbReference type="GO" id="GO:0004190">
    <property type="term" value="F:aspartic-type endopeptidase activity"/>
    <property type="evidence" value="ECO:0007669"/>
    <property type="project" value="UniProtKB-KW"/>
</dbReference>
<evidence type="ECO:0000256" key="11">
    <source>
        <dbReference type="ARBA" id="ARBA00022884"/>
    </source>
</evidence>
<dbReference type="Gene3D" id="1.10.340.70">
    <property type="match status" value="1"/>
</dbReference>
<dbReference type="GO" id="GO:0015074">
    <property type="term" value="P:DNA integration"/>
    <property type="evidence" value="ECO:0007669"/>
    <property type="project" value="UniProtKB-KW"/>
</dbReference>
<feature type="domain" description="Peptidase A2" evidence="18">
    <location>
        <begin position="605"/>
        <end position="684"/>
    </location>
</feature>
<dbReference type="InterPro" id="IPR021109">
    <property type="entry name" value="Peptidase_aspartic_dom_sf"/>
</dbReference>
<dbReference type="Pfam" id="PF24626">
    <property type="entry name" value="SH3_Tf2-1"/>
    <property type="match status" value="1"/>
</dbReference>
<feature type="compositionally biased region" description="Basic and acidic residues" evidence="17">
    <location>
        <begin position="58"/>
        <end position="67"/>
    </location>
</feature>
<keyword evidence="5" id="KW-0540">Nuclease</keyword>
<keyword evidence="9" id="KW-0378">Hydrolase</keyword>
<dbReference type="Gene3D" id="3.30.70.270">
    <property type="match status" value="1"/>
</dbReference>
<dbReference type="EC" id="2.7.7.49" evidence="1"/>
<evidence type="ECO:0000256" key="5">
    <source>
        <dbReference type="ARBA" id="ARBA00022722"/>
    </source>
</evidence>
<dbReference type="InterPro" id="IPR041588">
    <property type="entry name" value="Integrase_H2C2"/>
</dbReference>
<dbReference type="PROSITE" id="PS00141">
    <property type="entry name" value="ASP_PROTEASE"/>
    <property type="match status" value="1"/>
</dbReference>
<feature type="region of interest" description="Disordered" evidence="17">
    <location>
        <begin position="1275"/>
        <end position="1323"/>
    </location>
</feature>
<dbReference type="InterPro" id="IPR036397">
    <property type="entry name" value="RNaseH_sf"/>
</dbReference>
<protein>
    <recommendedName>
        <fullName evidence="1">RNA-directed DNA polymerase</fullName>
        <ecNumber evidence="1">2.7.7.49</ecNumber>
    </recommendedName>
</protein>
<dbReference type="PROSITE" id="PS50175">
    <property type="entry name" value="ASP_PROT_RETROV"/>
    <property type="match status" value="1"/>
</dbReference>
<dbReference type="GO" id="GO:0003887">
    <property type="term" value="F:DNA-directed DNA polymerase activity"/>
    <property type="evidence" value="ECO:0007669"/>
    <property type="project" value="UniProtKB-KW"/>
</dbReference>
<evidence type="ECO:0000259" key="18">
    <source>
        <dbReference type="PROSITE" id="PS50175"/>
    </source>
</evidence>
<dbReference type="GO" id="GO:0003723">
    <property type="term" value="F:RNA binding"/>
    <property type="evidence" value="ECO:0007669"/>
    <property type="project" value="UniProtKB-KW"/>
</dbReference>
<dbReference type="Gene3D" id="2.40.70.10">
    <property type="entry name" value="Acid Proteases"/>
    <property type="match status" value="1"/>
</dbReference>
<keyword evidence="16" id="KW-0233">DNA recombination</keyword>
<dbReference type="InterPro" id="IPR001995">
    <property type="entry name" value="Peptidase_A2_cat"/>
</dbReference>
<feature type="region of interest" description="Disordered" evidence="17">
    <location>
        <begin position="480"/>
        <end position="542"/>
    </location>
</feature>
<evidence type="ECO:0000259" key="19">
    <source>
        <dbReference type="PROSITE" id="PS50994"/>
    </source>
</evidence>
<dbReference type="Pfam" id="PF17917">
    <property type="entry name" value="RT_RNaseH"/>
    <property type="match status" value="1"/>
</dbReference>
<dbReference type="InterPro" id="IPR050951">
    <property type="entry name" value="Retrovirus_Pol_polyprotein"/>
</dbReference>
<dbReference type="GO" id="GO:0006508">
    <property type="term" value="P:proteolysis"/>
    <property type="evidence" value="ECO:0007669"/>
    <property type="project" value="UniProtKB-KW"/>
</dbReference>
<keyword evidence="4" id="KW-0548">Nucleotidyltransferase</keyword>
<reference evidence="20 21" key="1">
    <citation type="submission" date="2019-07" db="EMBL/GenBank/DDBJ databases">
        <title>Rhodotorula toruloides NBRC10032 genome sequencing.</title>
        <authorList>
            <person name="Shida Y."/>
            <person name="Takaku H."/>
            <person name="Ogasawara W."/>
            <person name="Mori K."/>
        </authorList>
    </citation>
    <scope>NUCLEOTIDE SEQUENCE [LARGE SCALE GENOMIC DNA]</scope>
    <source>
        <strain evidence="20 21">NBRC10032</strain>
    </source>
</reference>
<feature type="compositionally biased region" description="Basic residues" evidence="17">
    <location>
        <begin position="1872"/>
        <end position="1889"/>
    </location>
</feature>
<dbReference type="SUPFAM" id="SSF56672">
    <property type="entry name" value="DNA/RNA polymerases"/>
    <property type="match status" value="1"/>
</dbReference>
<evidence type="ECO:0000256" key="16">
    <source>
        <dbReference type="ARBA" id="ARBA00023172"/>
    </source>
</evidence>
<accession>A0A511KG34</accession>
<evidence type="ECO:0000256" key="10">
    <source>
        <dbReference type="ARBA" id="ARBA00022842"/>
    </source>
</evidence>
<keyword evidence="12" id="KW-0229">DNA integration</keyword>
<dbReference type="OrthoDB" id="2273864at2759"/>
<keyword evidence="11" id="KW-0694">RNA-binding</keyword>
<keyword evidence="13" id="KW-0695">RNA-directed DNA polymerase</keyword>
<dbReference type="SUPFAM" id="SSF53098">
    <property type="entry name" value="Ribonuclease H-like"/>
    <property type="match status" value="1"/>
</dbReference>
<keyword evidence="7" id="KW-0064">Aspartyl protease</keyword>
<feature type="domain" description="Integrase catalytic" evidence="19">
    <location>
        <begin position="1468"/>
        <end position="1638"/>
    </location>
</feature>
<feature type="region of interest" description="Disordered" evidence="17">
    <location>
        <begin position="39"/>
        <end position="76"/>
    </location>
</feature>
<dbReference type="GO" id="GO:0005634">
    <property type="term" value="C:nucleus"/>
    <property type="evidence" value="ECO:0007669"/>
    <property type="project" value="UniProtKB-ARBA"/>
</dbReference>
<dbReference type="PROSITE" id="PS50994">
    <property type="entry name" value="INTEGRASE"/>
    <property type="match status" value="1"/>
</dbReference>
<sequence length="2065" mass="233691">MSGPVLTVRTESGDDEHSEKIALTLAKKVLEGVKALREERSEAAADLPQSTEATADSPKAESGKPEEMPPTAQEVASEFRSVLAKAGYDPKVIAALLMEQVGAASSESSAEQTARPEASAAEKSVRETAKTAEQTLESEDEVFASTVEDSGEESPLDYKGTSTAARKGEKQVDKPQTERGRSEKPVRAKVESVVKTPKTPKHRERSRSVSPVMGTVPRLRADTQQRKREKKQAKKAAQPESEPEKGKLPAKHSSKRRADRSYADTSEITEKYTGRDKRPQALERWFLSIRTQLRAAMIHEDSQYATTIVLSALTENALAWAGREISKDLNEYLPVTPVDLRKVASPWPLEKIRVELHARFVDPDDHHQADAEWRTLSQRRADGSYMSVQRLETVLLEIAERRIEVTPTERKVKFVNALRPEITKELHRTRHLRGWDKKTKIRLRHLVKEAMNIEQALNLMEESARQNGSSKATNYEMLQSRKRNGKNSSQNDSSKREDSKSGNHRGSRPAGNREEKKDGDNQDRRPRRSPEEQKLRNQRDREGKCWECGGAHMARSCPEREKNQQGKPKREKEIKEIAANPDIEGGGPYPSPFVLPISLSSQSGFEAMVDTGASHSVMKHSLPFLVGAKVKTYKKPQKIAMSAKGSHVTAFKYVECEMSVGGVTKDWRFILLNIAEDVVLGRDFLREHKVSLEFNPDRFVVHDIEVRHSPPHERSREPKPLKLREFELMSFSSKLVTKEQGDVPGWVPPREVIDEFLNDVLTKYKAKGTILSKEEIMPCPPHRGALDHDVPYISDDSFVPPAQAYPWSRAQRGPMLEMLEGYERGGQFVPTALHATAPLVPKLKKNGKGRPVNDLRKRNAITRPIPLQPVNADAMINDVAAVPLKMGVDLMKAFEQVAATEDACKKNIVATPVGNFMVKTAMQGDRNSPTSLQRLMNFCLPRENGQIASSMCPDEAESLGRRSKNGEISMSPKKVDAILNYVRPTTQKSLRRFLGLVEWHAPFIPNLATAAAPLHDLTGSDPWRWSRTHDLAFERVKHLINKDVKLASIESDTLAPQGTSPVHRSKPPSPDEKVENEAEGNYLFVSTDASIVGTSGVLAVGKNWWSARPVGYCSRKHDTARSRWGAYKQELVGLVNAAEVWKDVLLNQHVVFVTDNDAVSKLGSQNEREEWQAKVAVKLSILDHEVQWIEGQYNVAADALSRQYEDGDPKEREVMRVFNLLDEEDPDGKTREFRPMDRPQRARRAPAFHNNYVATPRRKQRPADAIFAEREAREKATHPLSPFLQGEQPFPESTDEVEPAKRRRHRAGRKADKHRAKSKAEKAQQMRAEMAWEQAEDKLDEEWWPRFVAALAEAQSRDPTFGKVLSDVEAHSEYFLSPDKLLWQKDEEWGERLCLPDGTFDGRAFREVYLEHFHTILGHAGERILLHTLRQHVFWPFMARDTKRYCFTCIPCQACKTEKAPPRGKLHSIKGPTRAYEQISIDFTGPHPVSYDVDGVARNYILTIVDGATGECKLIPCHQTGLTSEKCAQLLLEKVYPSWGCPRRILSDKDVRWVSSFWRSFHKSFGTTLSMSTAYHPQSNGKTERLHAVINPMLRQLVSETQEDWASSLPHVEYAINSARNASGYRPFEPTRVFQPRVSFSRSEPAENNDAEALLEKAKERNAVARDILCRSRIEQTYFANLKRRPDHVPDRTMANGSSKEEAQAYWVRTHKWRKANNRSRALVPPFDGPFRCVRYNAANSTYELALPPRYTSRGISPIFHASQLKPYVPSDDGLFPERRFDSVPWFPLDTVDMTHPLDASNVDRYVDHYWVEEDGTKVCFLHYKARDRSYHEVAAGAQGHTNESQKLQDYVISATKGRHTTWEKLPERTHAQHAQRKKDANKRHNKPPKKLDQPKQSLPAAPAPVHAANPFAVSDSKLARIEGWQEGYSEGRNAARRELNVPATIANTYRAASEAFKQGSPQDEFRAHFDDCTVIFIRPHQEASWERGQADFRRYDEMRRRERDDQRRRREERNEYSSPTAKGKRGRASSTDRAVSPAPSVTSTVGALASATANLSTQVEEMEE</sequence>
<gene>
    <name evidence="20" type="ORF">Rt10032_c06g2903</name>
</gene>
<feature type="compositionally biased region" description="Basic residues" evidence="17">
    <location>
        <begin position="248"/>
        <end position="258"/>
    </location>
</feature>
<evidence type="ECO:0000256" key="1">
    <source>
        <dbReference type="ARBA" id="ARBA00012493"/>
    </source>
</evidence>
<proteinExistence type="predicted"/>
<feature type="region of interest" description="Disordered" evidence="17">
    <location>
        <begin position="1052"/>
        <end position="1076"/>
    </location>
</feature>
<evidence type="ECO:0000313" key="21">
    <source>
        <dbReference type="Proteomes" id="UP000321518"/>
    </source>
</evidence>
<dbReference type="FunFam" id="3.30.70.270:FF:000020">
    <property type="entry name" value="Transposon Tf2-6 polyprotein-like Protein"/>
    <property type="match status" value="1"/>
</dbReference>
<evidence type="ECO:0000256" key="2">
    <source>
        <dbReference type="ARBA" id="ARBA00022670"/>
    </source>
</evidence>
<dbReference type="PANTHER" id="PTHR37984:SF5">
    <property type="entry name" value="PROTEIN NYNRIN-LIKE"/>
    <property type="match status" value="1"/>
</dbReference>
<dbReference type="Proteomes" id="UP000321518">
    <property type="component" value="Unassembled WGS sequence"/>
</dbReference>
<dbReference type="InterPro" id="IPR043502">
    <property type="entry name" value="DNA/RNA_pol_sf"/>
</dbReference>
<feature type="compositionally biased region" description="Basic and acidic residues" evidence="17">
    <location>
        <begin position="511"/>
        <end position="542"/>
    </location>
</feature>
<evidence type="ECO:0000256" key="8">
    <source>
        <dbReference type="ARBA" id="ARBA00022759"/>
    </source>
</evidence>
<evidence type="ECO:0000256" key="4">
    <source>
        <dbReference type="ARBA" id="ARBA00022695"/>
    </source>
</evidence>
<dbReference type="InterPro" id="IPR043128">
    <property type="entry name" value="Rev_trsase/Diguanyl_cyclase"/>
</dbReference>
<dbReference type="PANTHER" id="PTHR37984">
    <property type="entry name" value="PROTEIN CBG26694"/>
    <property type="match status" value="1"/>
</dbReference>
<keyword evidence="10" id="KW-0460">Magnesium</keyword>
<evidence type="ECO:0000313" key="20">
    <source>
        <dbReference type="EMBL" id="GEM08886.1"/>
    </source>
</evidence>
<feature type="compositionally biased region" description="Polar residues" evidence="17">
    <location>
        <begin position="2029"/>
        <end position="2048"/>
    </location>
</feature>
<comment type="caution">
    <text evidence="20">The sequence shown here is derived from an EMBL/GenBank/DDBJ whole genome shotgun (WGS) entry which is preliminary data.</text>
</comment>
<keyword evidence="15" id="KW-0238">DNA-binding</keyword>
<dbReference type="SUPFAM" id="SSF50630">
    <property type="entry name" value="Acid proteases"/>
    <property type="match status" value="1"/>
</dbReference>
<dbReference type="GO" id="GO:0006310">
    <property type="term" value="P:DNA recombination"/>
    <property type="evidence" value="ECO:0007669"/>
    <property type="project" value="UniProtKB-KW"/>
</dbReference>
<evidence type="ECO:0000256" key="9">
    <source>
        <dbReference type="ARBA" id="ARBA00022801"/>
    </source>
</evidence>
<name>A0A511KG34_RHOTO</name>
<feature type="compositionally biased region" description="Basic and acidic residues" evidence="17">
    <location>
        <begin position="166"/>
        <end position="192"/>
    </location>
</feature>
<keyword evidence="3" id="KW-0808">Transferase</keyword>
<feature type="region of interest" description="Disordered" evidence="17">
    <location>
        <begin position="102"/>
        <end position="275"/>
    </location>
</feature>
<feature type="region of interest" description="Disordered" evidence="17">
    <location>
        <begin position="2000"/>
        <end position="2048"/>
    </location>
</feature>
<keyword evidence="2" id="KW-0645">Protease</keyword>
<evidence type="ECO:0000256" key="3">
    <source>
        <dbReference type="ARBA" id="ARBA00022679"/>
    </source>
</evidence>
<dbReference type="EMBL" id="BJWK01000006">
    <property type="protein sequence ID" value="GEM08886.1"/>
    <property type="molecule type" value="Genomic_DNA"/>
</dbReference>
<evidence type="ECO:0000256" key="13">
    <source>
        <dbReference type="ARBA" id="ARBA00022918"/>
    </source>
</evidence>
<feature type="compositionally biased region" description="Low complexity" evidence="17">
    <location>
        <begin position="1900"/>
        <end position="1912"/>
    </location>
</feature>
<evidence type="ECO:0000256" key="14">
    <source>
        <dbReference type="ARBA" id="ARBA00022932"/>
    </source>
</evidence>